<feature type="transmembrane region" description="Helical" evidence="1">
    <location>
        <begin position="91"/>
        <end position="111"/>
    </location>
</feature>
<reference evidence="2 3" key="1">
    <citation type="journal article" date="2014" name="Genome Announc.">
        <title>Draft Genome Sequence of Lysobacter capsici AZ78, a Bacterium Antagonistic to Plant-Pathogenic Oomycetes.</title>
        <authorList>
            <person name="Puopolo G."/>
            <person name="Sonego P."/>
            <person name="Engelen K."/>
            <person name="Pertot I."/>
        </authorList>
    </citation>
    <scope>NUCLEOTIDE SEQUENCE [LARGE SCALE GENOMIC DNA]</scope>
    <source>
        <strain evidence="2 3">AZ78</strain>
    </source>
</reference>
<dbReference type="RefSeq" id="WP_036114782.1">
    <property type="nucleotide sequence ID" value="NZ_JAJA02000001.1"/>
</dbReference>
<sequence length="158" mass="17317">MAALPYRLPDEPRPSGLSRYAVDPLWPLLTLMLAGGGFGLAWFAFNSAALGSPTRGREWACVALSVFGTVALVFTIGVLLGSGWLRPEHQAYAFLSLLLLKVGVAYALYLMQQRCFEIFEHYGGEPRNGMPLMILLAVVGRGALDMTGWPLMLRMVLQ</sequence>
<dbReference type="EMBL" id="JAJA02000001">
    <property type="protein sequence ID" value="KWS03829.1"/>
    <property type="molecule type" value="Genomic_DNA"/>
</dbReference>
<evidence type="ECO:0000313" key="2">
    <source>
        <dbReference type="EMBL" id="KWS03829.1"/>
    </source>
</evidence>
<keyword evidence="1" id="KW-0472">Membrane</keyword>
<feature type="transmembrane region" description="Helical" evidence="1">
    <location>
        <begin position="132"/>
        <end position="152"/>
    </location>
</feature>
<gene>
    <name evidence="2" type="ORF">AZ78_1378</name>
</gene>
<evidence type="ECO:0000313" key="3">
    <source>
        <dbReference type="Proteomes" id="UP000023435"/>
    </source>
</evidence>
<feature type="transmembrane region" description="Helical" evidence="1">
    <location>
        <begin position="59"/>
        <end position="85"/>
    </location>
</feature>
<keyword evidence="1" id="KW-0812">Transmembrane</keyword>
<dbReference type="Proteomes" id="UP000023435">
    <property type="component" value="Unassembled WGS sequence"/>
</dbReference>
<keyword evidence="1" id="KW-1133">Transmembrane helix</keyword>
<protein>
    <submittedName>
        <fullName evidence="2">Uncharacterized protein</fullName>
    </submittedName>
</protein>
<organism evidence="2 3">
    <name type="scientific">Lysobacter capsici AZ78</name>
    <dbReference type="NCBI Taxonomy" id="1444315"/>
    <lineage>
        <taxon>Bacteria</taxon>
        <taxon>Pseudomonadati</taxon>
        <taxon>Pseudomonadota</taxon>
        <taxon>Gammaproteobacteria</taxon>
        <taxon>Lysobacterales</taxon>
        <taxon>Lysobacteraceae</taxon>
        <taxon>Lysobacter</taxon>
    </lineage>
</organism>
<dbReference type="OrthoDB" id="6028305at2"/>
<keyword evidence="3" id="KW-1185">Reference proteome</keyword>
<proteinExistence type="predicted"/>
<name>A0A108U783_9GAMM</name>
<feature type="transmembrane region" description="Helical" evidence="1">
    <location>
        <begin position="25"/>
        <end position="47"/>
    </location>
</feature>
<evidence type="ECO:0000256" key="1">
    <source>
        <dbReference type="SAM" id="Phobius"/>
    </source>
</evidence>
<comment type="caution">
    <text evidence="2">The sequence shown here is derived from an EMBL/GenBank/DDBJ whole genome shotgun (WGS) entry which is preliminary data.</text>
</comment>
<dbReference type="AlphaFoldDB" id="A0A108U783"/>
<accession>A0A108U783</accession>